<evidence type="ECO:0008006" key="3">
    <source>
        <dbReference type="Google" id="ProtNLM"/>
    </source>
</evidence>
<protein>
    <recommendedName>
        <fullName evidence="3">Tetratricopeptide repeat protein</fullName>
    </recommendedName>
</protein>
<evidence type="ECO:0000256" key="1">
    <source>
        <dbReference type="SAM" id="Phobius"/>
    </source>
</evidence>
<sequence length="506" mass="57836">MNAKLWISVILGILFIVFVVLLVIRYALVSNNYIADGNKCVKQGKYQEAIEYYKLYLADCKNDRQRAKVCILIARAYHDGLEDGKSAVVYYMKSYELGNVDCLKDVGDIFNWGLRDKSIINKDRAMLCYTTIMRRSTNKELVQVCRELVNRQKPHTRIQPRGLFNQTSRAAPSVDRVPFVERHPGFRPGIEDTHFRQPAPTREQVMHTQPRGAELDINDIGLYVIDENAPQPATHIRPPRITVALINQRRANFINPAVFDANADDGGDATEGRVRNDKQNVHDTVVSNTVRASVQKLRESEGHFRGYNNDTALKEIHEYIRNAPVSESAKASATKTLMKCSRTNQHISSLGIGEHDVMRMVWNRIHHPSNKDNVENLKESLVLSLASGEERGEVVCATGRVDRIIDSLNKIDNENIVDIKPKWAINREIMEKCPVLREKFLNNHPQDIRVAMEAVTPTMEQQKVCDEYTAKLKTYIREELYKDYVDTGILSKTGLNIEVDKWIEYL</sequence>
<name>A0A6C0CJC6_9ZZZZ</name>
<feature type="transmembrane region" description="Helical" evidence="1">
    <location>
        <begin position="6"/>
        <end position="28"/>
    </location>
</feature>
<evidence type="ECO:0000313" key="2">
    <source>
        <dbReference type="EMBL" id="QHT04571.1"/>
    </source>
</evidence>
<keyword evidence="1" id="KW-1133">Transmembrane helix</keyword>
<reference evidence="2" key="1">
    <citation type="journal article" date="2020" name="Nature">
        <title>Giant virus diversity and host interactions through global metagenomics.</title>
        <authorList>
            <person name="Schulz F."/>
            <person name="Roux S."/>
            <person name="Paez-Espino D."/>
            <person name="Jungbluth S."/>
            <person name="Walsh D.A."/>
            <person name="Denef V.J."/>
            <person name="McMahon K.D."/>
            <person name="Konstantinidis K.T."/>
            <person name="Eloe-Fadrosh E.A."/>
            <person name="Kyrpides N.C."/>
            <person name="Woyke T."/>
        </authorList>
    </citation>
    <scope>NUCLEOTIDE SEQUENCE</scope>
    <source>
        <strain evidence="2">GVMAG-M-3300021343-4</strain>
    </source>
</reference>
<keyword evidence="1" id="KW-0472">Membrane</keyword>
<organism evidence="2">
    <name type="scientific">viral metagenome</name>
    <dbReference type="NCBI Taxonomy" id="1070528"/>
    <lineage>
        <taxon>unclassified sequences</taxon>
        <taxon>metagenomes</taxon>
        <taxon>organismal metagenomes</taxon>
    </lineage>
</organism>
<dbReference type="SUPFAM" id="SSF81901">
    <property type="entry name" value="HCP-like"/>
    <property type="match status" value="1"/>
</dbReference>
<dbReference type="Gene3D" id="1.25.40.10">
    <property type="entry name" value="Tetratricopeptide repeat domain"/>
    <property type="match status" value="1"/>
</dbReference>
<dbReference type="AlphaFoldDB" id="A0A6C0CJC6"/>
<proteinExistence type="predicted"/>
<dbReference type="InterPro" id="IPR011990">
    <property type="entry name" value="TPR-like_helical_dom_sf"/>
</dbReference>
<dbReference type="EMBL" id="MN739435">
    <property type="protein sequence ID" value="QHT04571.1"/>
    <property type="molecule type" value="Genomic_DNA"/>
</dbReference>
<accession>A0A6C0CJC6</accession>
<keyword evidence="1" id="KW-0812">Transmembrane</keyword>